<proteinExistence type="predicted"/>
<sequence>MEALFKEIATQYNGNYSVTESSWYNGHAYLPLYSYSLTFSHKEWDFKIRHEFRSSEFTKPKAVNLGSFADRHLFDINVSKSNTDFPNFEIVTPSFFAKLIGWGRTRNFKVKSSNTSLIRYCSNNPQLVAVCEYVNLDAEFSPQFIGVNKSRNYNLTIRYATQQKRVDLLKNLLDFLTQIPSIKI</sequence>
<dbReference type="EMBL" id="CP080429">
    <property type="protein sequence ID" value="QYJ68853.1"/>
    <property type="molecule type" value="Genomic_DNA"/>
</dbReference>
<reference evidence="1 2" key="1">
    <citation type="submission" date="2021-07" db="EMBL/GenBank/DDBJ databases">
        <title>Flavobacterium WSW3-B6 sp.nov, isolated from seaweed.</title>
        <authorList>
            <person name="Muhammad N."/>
            <person name="Ho H."/>
            <person name="Lee Y.-J."/>
            <person name="Nguyen T."/>
            <person name="Ho J."/>
            <person name="Kim S.-G."/>
        </authorList>
    </citation>
    <scope>NUCLEOTIDE SEQUENCE [LARGE SCALE GENOMIC DNA]</scope>
    <source>
        <strain evidence="1 2">WSW3-B6</strain>
    </source>
</reference>
<dbReference type="RefSeq" id="WP_220641192.1">
    <property type="nucleotide sequence ID" value="NZ_CP080429.1"/>
</dbReference>
<organism evidence="1 2">
    <name type="scientific">Flavobacterium litorale</name>
    <dbReference type="NCBI Taxonomy" id="2856519"/>
    <lineage>
        <taxon>Bacteria</taxon>
        <taxon>Pseudomonadati</taxon>
        <taxon>Bacteroidota</taxon>
        <taxon>Flavobacteriia</taxon>
        <taxon>Flavobacteriales</taxon>
        <taxon>Flavobacteriaceae</taxon>
        <taxon>Flavobacterium</taxon>
    </lineage>
</organism>
<gene>
    <name evidence="1" type="ORF">K1I41_02935</name>
</gene>
<accession>A0ABX8V7M8</accession>
<name>A0ABX8V7M8_9FLAO</name>
<dbReference type="Proteomes" id="UP000825381">
    <property type="component" value="Chromosome"/>
</dbReference>
<protein>
    <submittedName>
        <fullName evidence="1">Uncharacterized protein</fullName>
    </submittedName>
</protein>
<evidence type="ECO:0000313" key="2">
    <source>
        <dbReference type="Proteomes" id="UP000825381"/>
    </source>
</evidence>
<evidence type="ECO:0000313" key="1">
    <source>
        <dbReference type="EMBL" id="QYJ68853.1"/>
    </source>
</evidence>
<keyword evidence="2" id="KW-1185">Reference proteome</keyword>